<comment type="subcellular location">
    <subcellularLocation>
        <location evidence="1">Membrane</location>
        <topology evidence="1">Single-pass membrane protein</topology>
    </subcellularLocation>
</comment>
<evidence type="ECO:0000256" key="6">
    <source>
        <dbReference type="RuleBase" id="RU364113"/>
    </source>
</evidence>
<organism evidence="8 9">
    <name type="scientific">SAR86 cluster bacterium SAR86B</name>
    <dbReference type="NCBI Taxonomy" id="1123867"/>
    <lineage>
        <taxon>Bacteria</taxon>
        <taxon>Pseudomonadati</taxon>
        <taxon>Pseudomonadota</taxon>
        <taxon>Gammaproteobacteria</taxon>
        <taxon>SAR86 cluster</taxon>
    </lineage>
</organism>
<name>J4V6A2_9GAMM</name>
<dbReference type="PANTHER" id="PTHR43327:SF2">
    <property type="entry name" value="MODULATOR OF FTSH PROTEASE HFLK"/>
    <property type="match status" value="1"/>
</dbReference>
<keyword evidence="4" id="KW-1133">Transmembrane helix</keyword>
<dbReference type="GO" id="GO:0016020">
    <property type="term" value="C:membrane"/>
    <property type="evidence" value="ECO:0007669"/>
    <property type="project" value="UniProtKB-SubCell"/>
</dbReference>
<keyword evidence="5" id="KW-0472">Membrane</keyword>
<dbReference type="SMART" id="SM00244">
    <property type="entry name" value="PHB"/>
    <property type="match status" value="1"/>
</dbReference>
<sequence>MNWDNQNKDPWGNNNDATDFDDLVKKFSSILGASNKKQKNSNGGGAGGSNGSSGPQFSAGRILSYAFFFFLIVIASQSFYQTEAAERDVVLRLGKYLKETGPGLNFKIPLVDEKFTEDVSVTRKETINADMLTQDENIVDVSISVQYRISNLKDFILNVKSPEESLRQAAESALRHVVGDNSLDQALTVGRESIGDQVKERIQSYLDLYEAGIVVEIVNVQGTNPPSAVKDAFDDFIAAREDKERYQNEAQRYAFTIVPEARGQAQARIQEAEGYKLEVVANAQGEVDRFNQLLFEYQKAPEVTRDRLYLDALQSVLSSSTKVMIDVEGGNNLLYLPLDKIMEENKKRESISLNRINLRNDDE</sequence>
<dbReference type="CDD" id="cd03404">
    <property type="entry name" value="SPFH_HflK"/>
    <property type="match status" value="1"/>
</dbReference>
<comment type="subunit">
    <text evidence="6">HflC and HflK may interact to form a multimeric complex.</text>
</comment>
<evidence type="ECO:0000256" key="1">
    <source>
        <dbReference type="ARBA" id="ARBA00004167"/>
    </source>
</evidence>
<accession>J4V6A2</accession>
<evidence type="ECO:0000313" key="9">
    <source>
        <dbReference type="Proteomes" id="UP000010116"/>
    </source>
</evidence>
<protein>
    <recommendedName>
        <fullName evidence="6">Protein HflK</fullName>
    </recommendedName>
</protein>
<evidence type="ECO:0000256" key="3">
    <source>
        <dbReference type="ARBA" id="ARBA00022692"/>
    </source>
</evidence>
<dbReference type="PRINTS" id="PR00721">
    <property type="entry name" value="STOMATIN"/>
</dbReference>
<proteinExistence type="inferred from homology"/>
<gene>
    <name evidence="8" type="primary">hflK</name>
    <name evidence="8" type="ORF">NT02SARS_0648</name>
</gene>
<dbReference type="HOGENOM" id="CLU_039173_1_0_6"/>
<dbReference type="InterPro" id="IPR010201">
    <property type="entry name" value="HflK"/>
</dbReference>
<dbReference type="AlphaFoldDB" id="J4V6A2"/>
<dbReference type="PANTHER" id="PTHR43327">
    <property type="entry name" value="STOMATIN-LIKE PROTEIN 2, MITOCHONDRIAL"/>
    <property type="match status" value="1"/>
</dbReference>
<dbReference type="Gene3D" id="3.30.479.30">
    <property type="entry name" value="Band 7 domain"/>
    <property type="match status" value="1"/>
</dbReference>
<dbReference type="InterPro" id="IPR001107">
    <property type="entry name" value="Band_7"/>
</dbReference>
<evidence type="ECO:0000313" key="8">
    <source>
        <dbReference type="EMBL" id="EJP73957.1"/>
    </source>
</evidence>
<dbReference type="InterPro" id="IPR050710">
    <property type="entry name" value="Band7/mec-2_domain"/>
</dbReference>
<reference evidence="8 9" key="1">
    <citation type="journal article" date="2012" name="ISME J.">
        <title>Genomic insights to SAR86, an abundant and uncultivated marine bacterial lineage.</title>
        <authorList>
            <person name="Dupont C.L."/>
            <person name="Rusch D.B."/>
            <person name="Yooseph S."/>
            <person name="Lombardo M.J."/>
            <person name="Richter R.A."/>
            <person name="Valas R."/>
            <person name="Novotny M."/>
            <person name="Yee-Greenbaum J."/>
            <person name="Selengut J.D."/>
            <person name="Haft D.H."/>
            <person name="Halpern A.L."/>
            <person name="Lasken R.S."/>
            <person name="Nealson K."/>
            <person name="Friedman R."/>
            <person name="Venter J.C."/>
        </authorList>
    </citation>
    <scope>NUCLEOTIDE SEQUENCE [LARGE SCALE GENOMIC DNA]</scope>
</reference>
<dbReference type="InterPro" id="IPR001972">
    <property type="entry name" value="Stomatin_HflK_fam"/>
</dbReference>
<evidence type="ECO:0000256" key="4">
    <source>
        <dbReference type="ARBA" id="ARBA00022989"/>
    </source>
</evidence>
<dbReference type="InterPro" id="IPR036013">
    <property type="entry name" value="Band_7/SPFH_dom_sf"/>
</dbReference>
<evidence type="ECO:0000256" key="2">
    <source>
        <dbReference type="ARBA" id="ARBA00006971"/>
    </source>
</evidence>
<comment type="similarity">
    <text evidence="2 6">Belongs to the band 7/mec-2 family. HflK subfamily.</text>
</comment>
<evidence type="ECO:0000256" key="5">
    <source>
        <dbReference type="ARBA" id="ARBA00023136"/>
    </source>
</evidence>
<feature type="domain" description="Band 7" evidence="7">
    <location>
        <begin position="77"/>
        <end position="237"/>
    </location>
</feature>
<dbReference type="Proteomes" id="UP000010116">
    <property type="component" value="Unassembled WGS sequence"/>
</dbReference>
<comment type="function">
    <text evidence="6">HflC and HflK could encode or regulate a protease.</text>
</comment>
<dbReference type="EMBL" id="JH611164">
    <property type="protein sequence ID" value="EJP73957.1"/>
    <property type="molecule type" value="Genomic_DNA"/>
</dbReference>
<dbReference type="Pfam" id="PF01145">
    <property type="entry name" value="Band_7"/>
    <property type="match status" value="1"/>
</dbReference>
<evidence type="ECO:0000259" key="7">
    <source>
        <dbReference type="SMART" id="SM00244"/>
    </source>
</evidence>
<keyword evidence="3" id="KW-0812">Transmembrane</keyword>
<dbReference type="NCBIfam" id="TIGR01933">
    <property type="entry name" value="hflK"/>
    <property type="match status" value="1"/>
</dbReference>
<dbReference type="SUPFAM" id="SSF117892">
    <property type="entry name" value="Band 7/SPFH domain"/>
    <property type="match status" value="1"/>
</dbReference>